<evidence type="ECO:0000313" key="2">
    <source>
        <dbReference type="EMBL" id="GAA4457142.1"/>
    </source>
</evidence>
<name>A0ABP8MW79_9BACT</name>
<accession>A0ABP8MW79</accession>
<keyword evidence="3" id="KW-1185">Reference proteome</keyword>
<feature type="region of interest" description="Disordered" evidence="1">
    <location>
        <begin position="78"/>
        <end position="102"/>
    </location>
</feature>
<feature type="compositionally biased region" description="Gly residues" evidence="1">
    <location>
        <begin position="80"/>
        <end position="92"/>
    </location>
</feature>
<reference evidence="3" key="1">
    <citation type="journal article" date="2019" name="Int. J. Syst. Evol. Microbiol.">
        <title>The Global Catalogue of Microorganisms (GCM) 10K type strain sequencing project: providing services to taxonomists for standard genome sequencing and annotation.</title>
        <authorList>
            <consortium name="The Broad Institute Genomics Platform"/>
            <consortium name="The Broad Institute Genome Sequencing Center for Infectious Disease"/>
            <person name="Wu L."/>
            <person name="Ma J."/>
        </authorList>
    </citation>
    <scope>NUCLEOTIDE SEQUENCE [LARGE SCALE GENOMIC DNA]</scope>
    <source>
        <strain evidence="3">JCM 17759</strain>
    </source>
</reference>
<proteinExistence type="predicted"/>
<comment type="caution">
    <text evidence="2">The sequence shown here is derived from an EMBL/GenBank/DDBJ whole genome shotgun (WGS) entry which is preliminary data.</text>
</comment>
<sequence>MVTGSDDNRVDRIAGDQITKIAPALGLGESFFGEPESFGIDIAKSCDVDPGDLTELAHQPTGATATRDETDIDFIVCVGGTQGSGSDGGGDPGSQAGDQGLASIEFHIR</sequence>
<evidence type="ECO:0000313" key="3">
    <source>
        <dbReference type="Proteomes" id="UP001500840"/>
    </source>
</evidence>
<protein>
    <submittedName>
        <fullName evidence="2">Uncharacterized protein</fullName>
    </submittedName>
</protein>
<gene>
    <name evidence="2" type="ORF">GCM10023156_33520</name>
</gene>
<dbReference type="EMBL" id="BAABGA010000039">
    <property type="protein sequence ID" value="GAA4457142.1"/>
    <property type="molecule type" value="Genomic_DNA"/>
</dbReference>
<evidence type="ECO:0000256" key="1">
    <source>
        <dbReference type="SAM" id="MobiDB-lite"/>
    </source>
</evidence>
<dbReference type="Proteomes" id="UP001500840">
    <property type="component" value="Unassembled WGS sequence"/>
</dbReference>
<organism evidence="2 3">
    <name type="scientific">Novipirellula rosea</name>
    <dbReference type="NCBI Taxonomy" id="1031540"/>
    <lineage>
        <taxon>Bacteria</taxon>
        <taxon>Pseudomonadati</taxon>
        <taxon>Planctomycetota</taxon>
        <taxon>Planctomycetia</taxon>
        <taxon>Pirellulales</taxon>
        <taxon>Pirellulaceae</taxon>
        <taxon>Novipirellula</taxon>
    </lineage>
</organism>